<dbReference type="KEGG" id="hyj:FHG12_16470"/>
<organism evidence="1 2">
    <name type="scientific">Hymenobacter jejuensis</name>
    <dbReference type="NCBI Taxonomy" id="2502781"/>
    <lineage>
        <taxon>Bacteria</taxon>
        <taxon>Pseudomonadati</taxon>
        <taxon>Bacteroidota</taxon>
        <taxon>Cytophagia</taxon>
        <taxon>Cytophagales</taxon>
        <taxon>Hymenobacteraceae</taxon>
        <taxon>Hymenobacter</taxon>
    </lineage>
</organism>
<dbReference type="EMBL" id="CP040896">
    <property type="protein sequence ID" value="QDA61592.1"/>
    <property type="molecule type" value="Genomic_DNA"/>
</dbReference>
<accession>A0A5B8A5T8</accession>
<keyword evidence="2" id="KW-1185">Reference proteome</keyword>
<evidence type="ECO:0000313" key="1">
    <source>
        <dbReference type="EMBL" id="QDA61592.1"/>
    </source>
</evidence>
<gene>
    <name evidence="1" type="ORF">FHG12_16470</name>
</gene>
<dbReference type="Proteomes" id="UP000305398">
    <property type="component" value="Chromosome"/>
</dbReference>
<evidence type="ECO:0000313" key="2">
    <source>
        <dbReference type="Proteomes" id="UP000305398"/>
    </source>
</evidence>
<reference evidence="1 2" key="1">
    <citation type="submission" date="2019-06" db="EMBL/GenBank/DDBJ databases">
        <authorList>
            <person name="Srinivasan S."/>
        </authorList>
    </citation>
    <scope>NUCLEOTIDE SEQUENCE [LARGE SCALE GENOMIC DNA]</scope>
    <source>
        <strain evidence="1 2">17J68-5</strain>
    </source>
</reference>
<dbReference type="OrthoDB" id="1488462at2"/>
<name>A0A5B8A5T8_9BACT</name>
<sequence>MRPTQDTYPVFEANQVLTNAHLNQVFNYLDEQERLTRANLIGIGIVCGLEIQLDTTAGTAVIYLSKGCGITSEGYLIVEPDDVALVSYRADYKVPNEIEYRPFKDPVSKAQYPLWELFPAGEPDTTALATPANFLADKAVLLFLELKKEGLRNCSPNNCDDKGADVTATVRRLLIKIEDLTKIIAEANKLNANLTFTDLESALQARLHLPDIRLPRYDVPNTGPATSNQVLAAFFEVFRSEKLAQAMGNALTAAYNAFRPVVENQYPSNPFASFGATFGFLDTAPTTPSQVRFLQYYYDFFDDLLAAYNEFRWKGGELLCACCPPSELFPRHLMLGVLEPTSVPNAALYRHYFLASGAISGCEEQTRDVVLLFQRLVEMIVRFTPNPPPPKSATNPRVDTQIRITPSKLADVPLSEKAIPYYYLQNGTPPLYHVWSPQKTRRGRANQNLSYRADEYVPAPPQFVLQPLRYDLEPHNFLRIEGHLGKNYQTVLSTLLFQKTRYRLPIEILALRTGAFDENITLDLSKEDCRFQDLETLYDTLRAELTCFLCKETQYFYNLPLESRFKIPTPTKAKLPLLVQCAPDFLVQPQTLGRLFEDWYNNQPGGVIPELDPSVIINFLNSQNVGQSNLIIFYILIYISKLFDQLTPDARQLDFVRFEKRYQDLVSVTEAIEREREQATDNLEGNARLLSWEELDDRLEAILYNCRLAAFRALLEEYRRRVKEAKQKQFLSYFLQQNPGIQHKAGVPLGGTFILVYHDDPERRRPGLGLNRFDLTNLRANVFSTAITNLSAASALNTEAVAEALERIRTNRELVVNEDVRFIIGTLTGIAPNTTAVLPPNQNDEVEKVIAAAVNELVDGTVIADFFLPYICCSDCSPVQFVLPKAPPTFTVQIGCTNPNNEAEVTITPAGGMEPYSVKLDDQEYRPLTGAVLAGTGTHTLILRDAEAVETAPQTVVIAPQLTLSEPSFDCVGDNNEYIVVLQISGGTPPFTANRGTVNGTTYSSDALPGDTETEIIITDSLRCSVTQRVQHSCLPALAFTAKVGCTTPNNAAPVEISATGGTAPYELQVDNEPFKPVAGSMFLAVGTHSLVVRDAAGALTAAQTVTVAPQLLLKETDFTCDGTASYRSFLRVEGGVPPYLANGAPVTGDSFATDPIASGTATTIEVKDQNGCTASLEVQHTCEQPCNLPCGGQSRRCAYRLWLQPPVEGAPYETYKQDSEVKFQFNGQDFALADAGSLVQIQAGQLNGNFRNAIGGAVKKLNERIKQALVAEFGPELGANRLVLSYEPADSDPFGILWIEHFECEQFSLEFNYSFAKPTPAFSLLMRYTNEPDVTGAPFNGAILVNRRLNNKETRVPAFDCRERNQCTGTDFQKLCEGPDPKPVVGIERQENNGFLFAGKVENVPVNSVVAWVWDVPIAQPTEPFYEGPKVEAQLQKPGGTARLTAITQKGCFGTAEQNIP</sequence>
<dbReference type="RefSeq" id="WP_139516766.1">
    <property type="nucleotide sequence ID" value="NZ_CP040896.1"/>
</dbReference>
<proteinExistence type="predicted"/>
<protein>
    <submittedName>
        <fullName evidence="1">Uncharacterized protein</fullName>
    </submittedName>
</protein>